<dbReference type="SUPFAM" id="SSF103473">
    <property type="entry name" value="MFS general substrate transporter"/>
    <property type="match status" value="1"/>
</dbReference>
<keyword evidence="4 6" id="KW-0472">Membrane</keyword>
<dbReference type="OrthoDB" id="5185991at2759"/>
<dbReference type="eggNOG" id="KOG0254">
    <property type="taxonomic scope" value="Eukaryota"/>
</dbReference>
<organism evidence="7 8">
    <name type="scientific">Ophiostoma piceae (strain UAMH 11346)</name>
    <name type="common">Sap stain fungus</name>
    <dbReference type="NCBI Taxonomy" id="1262450"/>
    <lineage>
        <taxon>Eukaryota</taxon>
        <taxon>Fungi</taxon>
        <taxon>Dikarya</taxon>
        <taxon>Ascomycota</taxon>
        <taxon>Pezizomycotina</taxon>
        <taxon>Sordariomycetes</taxon>
        <taxon>Sordariomycetidae</taxon>
        <taxon>Ophiostomatales</taxon>
        <taxon>Ophiostomataceae</taxon>
        <taxon>Ophiostoma</taxon>
    </lineage>
</organism>
<dbReference type="HOGENOM" id="CLU_001265_11_5_1"/>
<feature type="region of interest" description="Disordered" evidence="5">
    <location>
        <begin position="1"/>
        <end position="49"/>
    </location>
</feature>
<feature type="compositionally biased region" description="Basic and acidic residues" evidence="5">
    <location>
        <begin position="10"/>
        <end position="19"/>
    </location>
</feature>
<evidence type="ECO:0000256" key="2">
    <source>
        <dbReference type="ARBA" id="ARBA00022692"/>
    </source>
</evidence>
<evidence type="ECO:0000256" key="1">
    <source>
        <dbReference type="ARBA" id="ARBA00004141"/>
    </source>
</evidence>
<dbReference type="GO" id="GO:0016020">
    <property type="term" value="C:membrane"/>
    <property type="evidence" value="ECO:0007669"/>
    <property type="project" value="UniProtKB-SubCell"/>
</dbReference>
<evidence type="ECO:0000313" key="8">
    <source>
        <dbReference type="Proteomes" id="UP000016923"/>
    </source>
</evidence>
<feature type="transmembrane region" description="Helical" evidence="6">
    <location>
        <begin position="436"/>
        <end position="457"/>
    </location>
</feature>
<feature type="transmembrane region" description="Helical" evidence="6">
    <location>
        <begin position="175"/>
        <end position="196"/>
    </location>
</feature>
<dbReference type="InterPro" id="IPR050360">
    <property type="entry name" value="MFS_Sugar_Transporters"/>
</dbReference>
<accession>S3CEK7</accession>
<reference evidence="7 8" key="1">
    <citation type="journal article" date="2013" name="BMC Genomics">
        <title>The genome and transcriptome of the pine saprophyte Ophiostoma piceae, and a comparison with the bark beetle-associated pine pathogen Grosmannia clavigera.</title>
        <authorList>
            <person name="Haridas S."/>
            <person name="Wang Y."/>
            <person name="Lim L."/>
            <person name="Massoumi Alamouti S."/>
            <person name="Jackman S."/>
            <person name="Docking R."/>
            <person name="Robertson G."/>
            <person name="Birol I."/>
            <person name="Bohlmann J."/>
            <person name="Breuil C."/>
        </authorList>
    </citation>
    <scope>NUCLEOTIDE SEQUENCE [LARGE SCALE GENOMIC DNA]</scope>
    <source>
        <strain evidence="7 8">UAMH 11346</strain>
    </source>
</reference>
<dbReference type="Pfam" id="PF00083">
    <property type="entry name" value="Sugar_tr"/>
    <property type="match status" value="1"/>
</dbReference>
<evidence type="ECO:0000256" key="4">
    <source>
        <dbReference type="ARBA" id="ARBA00023136"/>
    </source>
</evidence>
<keyword evidence="3 6" id="KW-1133">Transmembrane helix</keyword>
<gene>
    <name evidence="7" type="ORF">F503_05626</name>
</gene>
<keyword evidence="8" id="KW-1185">Reference proteome</keyword>
<dbReference type="PANTHER" id="PTHR48022">
    <property type="entry name" value="PLASTIDIC GLUCOSE TRANSPORTER 4"/>
    <property type="match status" value="1"/>
</dbReference>
<dbReference type="EMBL" id="KE148146">
    <property type="protein sequence ID" value="EPE10531.1"/>
    <property type="molecule type" value="Genomic_DNA"/>
</dbReference>
<dbReference type="InterPro" id="IPR005828">
    <property type="entry name" value="MFS_sugar_transport-like"/>
</dbReference>
<dbReference type="VEuPathDB" id="FungiDB:F503_05626"/>
<dbReference type="InterPro" id="IPR036259">
    <property type="entry name" value="MFS_trans_sf"/>
</dbReference>
<keyword evidence="2 6" id="KW-0812">Transmembrane</keyword>
<sequence length="614" mass="66871">MGDLGNTLDGCHDTPEAAHDAPFSAKEGDDVGPTPARAPSNASSSSWITVTHTSSSGASTVVDEVEQILQLQRTFIKEDGIFKNDDEKKLPKPKLTYARLRTLSQRFGTMRLYYKAVLWSLLMALPVVLVGFSQNLLVSLLAQPQFQYRYSSDEEDFGAAWMLGVQMCSVGSSMFSIRLLMAASILSFLAFSFINFWAASMQWIVVGTLLQGISSGGFGTLASTYISDVCPPSISNILTGFISCCWIIGQLCSYSILWLMVGVQGDRAYRIPMAMQWFIPVPVIIACWLAPSSPWSLVRQGKTADAYCALQKLTSSPTPIFSTAPDKKVESNDTAALRLLEIQQAVAAENEKSTVEASFRECFRGANLRRTEISLMTNVSQIIVGFAIASQIINFIRLAGLKSADSIKMAFFNAVILLAGSICYFAIHSRVSTRKIYVAGLALMWPILTLIGTLEALKRLAVINHQSGSWAQAILLFGWAFIYGATIGPSTNTIVCDVSSPALRTKTLALSRLANDMFNLAQAAAGPYMLGQDKGNLQGFTAFPAAGLVAIWIVWAMVRLPETKGIDQITMDTLFDNRTSTNKFQCEAKRLQAMGGHLDATGDSLQSVDTEDMV</sequence>
<name>S3CEK7_OPHP1</name>
<evidence type="ECO:0000313" key="7">
    <source>
        <dbReference type="EMBL" id="EPE10531.1"/>
    </source>
</evidence>
<feature type="transmembrane region" description="Helical" evidence="6">
    <location>
        <begin position="469"/>
        <end position="488"/>
    </location>
</feature>
<proteinExistence type="predicted"/>
<dbReference type="GO" id="GO:0005351">
    <property type="term" value="F:carbohydrate:proton symporter activity"/>
    <property type="evidence" value="ECO:0007669"/>
    <property type="project" value="TreeGrafter"/>
</dbReference>
<protein>
    <submittedName>
        <fullName evidence="7">Mfs maltose permease</fullName>
    </submittedName>
</protein>
<comment type="subcellular location">
    <subcellularLocation>
        <location evidence="1">Membrane</location>
        <topology evidence="1">Multi-pass membrane protein</topology>
    </subcellularLocation>
</comment>
<feature type="transmembrane region" description="Helical" evidence="6">
    <location>
        <begin position="203"/>
        <end position="226"/>
    </location>
</feature>
<evidence type="ECO:0000256" key="5">
    <source>
        <dbReference type="SAM" id="MobiDB-lite"/>
    </source>
</evidence>
<dbReference type="PANTHER" id="PTHR48022:SF5">
    <property type="entry name" value="ALPHA-GLUCOSIDES PERMEASE MPH2-RELATED"/>
    <property type="match status" value="1"/>
</dbReference>
<evidence type="ECO:0000256" key="3">
    <source>
        <dbReference type="ARBA" id="ARBA00022989"/>
    </source>
</evidence>
<feature type="transmembrane region" description="Helical" evidence="6">
    <location>
        <begin position="537"/>
        <end position="558"/>
    </location>
</feature>
<evidence type="ECO:0000256" key="6">
    <source>
        <dbReference type="SAM" id="Phobius"/>
    </source>
</evidence>
<feature type="transmembrane region" description="Helical" evidence="6">
    <location>
        <begin position="238"/>
        <end position="261"/>
    </location>
</feature>
<feature type="transmembrane region" description="Helical" evidence="6">
    <location>
        <begin position="379"/>
        <end position="398"/>
    </location>
</feature>
<dbReference type="Proteomes" id="UP000016923">
    <property type="component" value="Unassembled WGS sequence"/>
</dbReference>
<feature type="transmembrane region" description="Helical" evidence="6">
    <location>
        <begin position="112"/>
        <end position="132"/>
    </location>
</feature>
<feature type="transmembrane region" description="Helical" evidence="6">
    <location>
        <begin position="410"/>
        <end position="430"/>
    </location>
</feature>
<feature type="compositionally biased region" description="Low complexity" evidence="5">
    <location>
        <begin position="33"/>
        <end position="46"/>
    </location>
</feature>
<dbReference type="AlphaFoldDB" id="S3CEK7"/>
<dbReference type="Gene3D" id="1.20.1250.20">
    <property type="entry name" value="MFS general substrate transporter like domains"/>
    <property type="match status" value="1"/>
</dbReference>